<feature type="transmembrane region" description="Helical" evidence="1">
    <location>
        <begin position="179"/>
        <end position="207"/>
    </location>
</feature>
<dbReference type="AlphaFoldDB" id="A0A7G8PGR2"/>
<organism evidence="2 3">
    <name type="scientific">Mycolicibacterium fluoranthenivorans</name>
    <dbReference type="NCBI Taxonomy" id="258505"/>
    <lineage>
        <taxon>Bacteria</taxon>
        <taxon>Bacillati</taxon>
        <taxon>Actinomycetota</taxon>
        <taxon>Actinomycetes</taxon>
        <taxon>Mycobacteriales</taxon>
        <taxon>Mycobacteriaceae</taxon>
        <taxon>Mycolicibacterium</taxon>
    </lineage>
</organism>
<dbReference type="KEGG" id="mflu:HZU40_04065"/>
<proteinExistence type="predicted"/>
<reference evidence="2 3" key="1">
    <citation type="submission" date="2020-07" db="EMBL/GenBank/DDBJ databases">
        <title>Draft genome sequence of four isobutane-metabolizing strains capable of cometabolically degrading diverse ether contaminants.</title>
        <authorList>
            <person name="Chen W."/>
            <person name="Faulkner N."/>
            <person name="Smith C."/>
            <person name="Hyman M."/>
        </authorList>
    </citation>
    <scope>NUCLEOTIDE SEQUENCE [LARGE SCALE GENOMIC DNA]</scope>
    <source>
        <strain evidence="2 3">2A</strain>
    </source>
</reference>
<keyword evidence="1" id="KW-0812">Transmembrane</keyword>
<dbReference type="Proteomes" id="UP000515498">
    <property type="component" value="Chromosome"/>
</dbReference>
<accession>A0A7G8PGR2</accession>
<dbReference type="InterPro" id="IPR021315">
    <property type="entry name" value="Gap/Sap"/>
</dbReference>
<evidence type="ECO:0000313" key="3">
    <source>
        <dbReference type="Proteomes" id="UP000515498"/>
    </source>
</evidence>
<sequence>MWSSVAVLALPIALDPVRLGVNLLLISRPRPAQNLLVYWIGCVSASVLLLVVPLLVLHNTAMFASFVHDLANPHTAASATVRRIEIGVGVLILLIAALTAARSAKPDSGEASPVSRLLNRGRDAPAEGGSAIQRLLGRAHHAWESGALWVAAVIGFWAGPNPSLVTFSLATILASGAAFGAQLGAAVVFIIVSLAVVEIVLLCNLVAPDGTAVALRRVHDWVGGYRRWIVVVILTLVGLAFVAQGAGML</sequence>
<feature type="transmembrane region" description="Helical" evidence="1">
    <location>
        <begin position="142"/>
        <end position="159"/>
    </location>
</feature>
<feature type="transmembrane region" description="Helical" evidence="1">
    <location>
        <begin position="228"/>
        <end position="247"/>
    </location>
</feature>
<dbReference type="Pfam" id="PF11139">
    <property type="entry name" value="SfLAP"/>
    <property type="match status" value="1"/>
</dbReference>
<name>A0A7G8PGR2_9MYCO</name>
<keyword evidence="1" id="KW-0472">Membrane</keyword>
<feature type="transmembrane region" description="Helical" evidence="1">
    <location>
        <begin position="35"/>
        <end position="57"/>
    </location>
</feature>
<protein>
    <submittedName>
        <fullName evidence="2">GAP family protein</fullName>
    </submittedName>
</protein>
<evidence type="ECO:0000256" key="1">
    <source>
        <dbReference type="SAM" id="Phobius"/>
    </source>
</evidence>
<dbReference type="RefSeq" id="WP_187097612.1">
    <property type="nucleotide sequence ID" value="NZ_CP059894.1"/>
</dbReference>
<dbReference type="EMBL" id="CP059894">
    <property type="protein sequence ID" value="QNJ93528.1"/>
    <property type="molecule type" value="Genomic_DNA"/>
</dbReference>
<keyword evidence="1" id="KW-1133">Transmembrane helix</keyword>
<evidence type="ECO:0000313" key="2">
    <source>
        <dbReference type="EMBL" id="QNJ93528.1"/>
    </source>
</evidence>
<gene>
    <name evidence="2" type="ORF">HZU40_04065</name>
</gene>